<dbReference type="EMBL" id="DOEK01000029">
    <property type="protein sequence ID" value="HBP30461.1"/>
    <property type="molecule type" value="Genomic_DNA"/>
</dbReference>
<feature type="domain" description="Cytidylate kinase" evidence="9">
    <location>
        <begin position="14"/>
        <end position="222"/>
    </location>
</feature>
<evidence type="ECO:0000256" key="3">
    <source>
        <dbReference type="ARBA" id="ARBA00022741"/>
    </source>
</evidence>
<evidence type="ECO:0000256" key="1">
    <source>
        <dbReference type="ARBA" id="ARBA00009427"/>
    </source>
</evidence>
<proteinExistence type="inferred from homology"/>
<evidence type="ECO:0000313" key="11">
    <source>
        <dbReference type="Proteomes" id="UP000264036"/>
    </source>
</evidence>
<evidence type="ECO:0000256" key="7">
    <source>
        <dbReference type="ARBA" id="ARBA00048478"/>
    </source>
</evidence>
<dbReference type="Gene3D" id="3.40.50.300">
    <property type="entry name" value="P-loop containing nucleotide triphosphate hydrolases"/>
    <property type="match status" value="1"/>
</dbReference>
<keyword evidence="2 8" id="KW-0808">Transferase</keyword>
<dbReference type="SUPFAM" id="SSF52540">
    <property type="entry name" value="P-loop containing nucleoside triphosphate hydrolases"/>
    <property type="match status" value="1"/>
</dbReference>
<dbReference type="InterPro" id="IPR027417">
    <property type="entry name" value="P-loop_NTPase"/>
</dbReference>
<dbReference type="GO" id="GO:0005829">
    <property type="term" value="C:cytosol"/>
    <property type="evidence" value="ECO:0007669"/>
    <property type="project" value="TreeGrafter"/>
</dbReference>
<comment type="catalytic activity">
    <reaction evidence="6 8">
        <text>dCMP + ATP = dCDP + ADP</text>
        <dbReference type="Rhea" id="RHEA:25094"/>
        <dbReference type="ChEBI" id="CHEBI:30616"/>
        <dbReference type="ChEBI" id="CHEBI:57566"/>
        <dbReference type="ChEBI" id="CHEBI:58593"/>
        <dbReference type="ChEBI" id="CHEBI:456216"/>
        <dbReference type="EC" id="2.7.4.25"/>
    </reaction>
</comment>
<dbReference type="PANTHER" id="PTHR21299">
    <property type="entry name" value="CYTIDYLATE KINASE/PANTOATE-BETA-ALANINE LIGASE"/>
    <property type="match status" value="1"/>
</dbReference>
<keyword evidence="3 8" id="KW-0547">Nucleotide-binding</keyword>
<dbReference type="InterPro" id="IPR011994">
    <property type="entry name" value="Cytidylate_kinase_dom"/>
</dbReference>
<evidence type="ECO:0000256" key="8">
    <source>
        <dbReference type="HAMAP-Rule" id="MF_00238"/>
    </source>
</evidence>
<evidence type="ECO:0000256" key="5">
    <source>
        <dbReference type="ARBA" id="ARBA00022840"/>
    </source>
</evidence>
<keyword evidence="8" id="KW-0963">Cytoplasm</keyword>
<dbReference type="HAMAP" id="MF_00238">
    <property type="entry name" value="Cytidyl_kinase_type1"/>
    <property type="match status" value="1"/>
</dbReference>
<dbReference type="CDD" id="cd02020">
    <property type="entry name" value="CMPK"/>
    <property type="match status" value="1"/>
</dbReference>
<protein>
    <recommendedName>
        <fullName evidence="8">Cytidylate kinase</fullName>
        <shortName evidence="8">CK</shortName>
        <ecNumber evidence="8">2.7.4.25</ecNumber>
    </recommendedName>
    <alternativeName>
        <fullName evidence="8">Cytidine monophosphate kinase</fullName>
        <shortName evidence="8">CMP kinase</shortName>
    </alternativeName>
</protein>
<accession>A0A356LIR6</accession>
<comment type="similarity">
    <text evidence="1 8">Belongs to the cytidylate kinase family. Type 1 subfamily.</text>
</comment>
<dbReference type="GO" id="GO:0015949">
    <property type="term" value="P:nucleobase-containing small molecule interconversion"/>
    <property type="evidence" value="ECO:0007669"/>
    <property type="project" value="TreeGrafter"/>
</dbReference>
<dbReference type="NCBIfam" id="TIGR00017">
    <property type="entry name" value="cmk"/>
    <property type="match status" value="1"/>
</dbReference>
<evidence type="ECO:0000259" key="9">
    <source>
        <dbReference type="Pfam" id="PF02224"/>
    </source>
</evidence>
<comment type="subcellular location">
    <subcellularLocation>
        <location evidence="8">Cytoplasm</location>
    </subcellularLocation>
</comment>
<dbReference type="InterPro" id="IPR003136">
    <property type="entry name" value="Cytidylate_kin"/>
</dbReference>
<dbReference type="Proteomes" id="UP000264036">
    <property type="component" value="Unassembled WGS sequence"/>
</dbReference>
<dbReference type="PANTHER" id="PTHR21299:SF2">
    <property type="entry name" value="CYTIDYLATE KINASE"/>
    <property type="match status" value="1"/>
</dbReference>
<comment type="caution">
    <text evidence="10">The sequence shown here is derived from an EMBL/GenBank/DDBJ whole genome shotgun (WGS) entry which is preliminary data.</text>
</comment>
<dbReference type="GO" id="GO:0006220">
    <property type="term" value="P:pyrimidine nucleotide metabolic process"/>
    <property type="evidence" value="ECO:0007669"/>
    <property type="project" value="UniProtKB-UniRule"/>
</dbReference>
<comment type="catalytic activity">
    <reaction evidence="7 8">
        <text>CMP + ATP = CDP + ADP</text>
        <dbReference type="Rhea" id="RHEA:11600"/>
        <dbReference type="ChEBI" id="CHEBI:30616"/>
        <dbReference type="ChEBI" id="CHEBI:58069"/>
        <dbReference type="ChEBI" id="CHEBI:60377"/>
        <dbReference type="ChEBI" id="CHEBI:456216"/>
        <dbReference type="EC" id="2.7.4.25"/>
    </reaction>
</comment>
<dbReference type="GO" id="GO:0005524">
    <property type="term" value="F:ATP binding"/>
    <property type="evidence" value="ECO:0007669"/>
    <property type="project" value="UniProtKB-UniRule"/>
</dbReference>
<dbReference type="AlphaFoldDB" id="A0A356LIR6"/>
<evidence type="ECO:0000313" key="10">
    <source>
        <dbReference type="EMBL" id="HBP30461.1"/>
    </source>
</evidence>
<dbReference type="GO" id="GO:0036431">
    <property type="term" value="F:dCMP kinase activity"/>
    <property type="evidence" value="ECO:0007669"/>
    <property type="project" value="InterPro"/>
</dbReference>
<name>A0A356LIR6_9BURK</name>
<dbReference type="EC" id="2.7.4.25" evidence="8"/>
<dbReference type="Pfam" id="PF02224">
    <property type="entry name" value="Cytidylate_kin"/>
    <property type="match status" value="1"/>
</dbReference>
<evidence type="ECO:0000256" key="2">
    <source>
        <dbReference type="ARBA" id="ARBA00022679"/>
    </source>
</evidence>
<reference evidence="10 11" key="1">
    <citation type="journal article" date="2018" name="Nat. Biotechnol.">
        <title>A standardized bacterial taxonomy based on genome phylogeny substantially revises the tree of life.</title>
        <authorList>
            <person name="Parks D.H."/>
            <person name="Chuvochina M."/>
            <person name="Waite D.W."/>
            <person name="Rinke C."/>
            <person name="Skarshewski A."/>
            <person name="Chaumeil P.A."/>
            <person name="Hugenholtz P."/>
        </authorList>
    </citation>
    <scope>NUCLEOTIDE SEQUENCE [LARGE SCALE GENOMIC DNA]</scope>
    <source>
        <strain evidence="10">UBA10707</strain>
    </source>
</reference>
<dbReference type="GO" id="GO:0036430">
    <property type="term" value="F:CMP kinase activity"/>
    <property type="evidence" value="ECO:0007669"/>
    <property type="project" value="RHEA"/>
</dbReference>
<organism evidence="10 11">
    <name type="scientific">Advenella kashmirensis</name>
    <dbReference type="NCBI Taxonomy" id="310575"/>
    <lineage>
        <taxon>Bacteria</taxon>
        <taxon>Pseudomonadati</taxon>
        <taxon>Pseudomonadota</taxon>
        <taxon>Betaproteobacteria</taxon>
        <taxon>Burkholderiales</taxon>
        <taxon>Alcaligenaceae</taxon>
    </lineage>
</organism>
<keyword evidence="5 8" id="KW-0067">ATP-binding</keyword>
<evidence type="ECO:0000256" key="4">
    <source>
        <dbReference type="ARBA" id="ARBA00022777"/>
    </source>
</evidence>
<feature type="binding site" evidence="8">
    <location>
        <begin position="18"/>
        <end position="26"/>
    </location>
    <ligand>
        <name>ATP</name>
        <dbReference type="ChEBI" id="CHEBI:30616"/>
    </ligand>
</feature>
<gene>
    <name evidence="8" type="primary">cmk</name>
    <name evidence="10" type="ORF">DD666_13710</name>
</gene>
<evidence type="ECO:0000256" key="6">
    <source>
        <dbReference type="ARBA" id="ARBA00047615"/>
    </source>
</evidence>
<sequence>MTGGLHADNRIPVIAIDGPTASGKGTVAARVADALGWSVLDSGALYRLSALAALRRGVADTDEQALADIARQLDVRFQGDKVLLDNDDVTEQLRQEHIGDMASRIAPLQPLRGALLERQRAFRQVPGLVCDGRDMGTVVFPDASLKIFLIADVDARAKRRYNQLIEKGFSANLGDLLKDLKARDDRDQNRLVAPLKPADDAVVVDSSNLGIDQTVERILAHWRNKT</sequence>
<keyword evidence="4 8" id="KW-0418">Kinase</keyword>